<evidence type="ECO:0000256" key="8">
    <source>
        <dbReference type="SAM" id="Phobius"/>
    </source>
</evidence>
<dbReference type="InterPro" id="IPR017452">
    <property type="entry name" value="GPCR_Rhodpsn_7TM"/>
</dbReference>
<dbReference type="Proteomes" id="UP000663828">
    <property type="component" value="Unassembled WGS sequence"/>
</dbReference>
<evidence type="ECO:0000256" key="2">
    <source>
        <dbReference type="ARBA" id="ARBA00022692"/>
    </source>
</evidence>
<evidence type="ECO:0000313" key="10">
    <source>
        <dbReference type="EMBL" id="CAF1280041.1"/>
    </source>
</evidence>
<keyword evidence="6" id="KW-0675">Receptor</keyword>
<dbReference type="SUPFAM" id="SSF81321">
    <property type="entry name" value="Family A G protein-coupled receptor-like"/>
    <property type="match status" value="1"/>
</dbReference>
<evidence type="ECO:0000259" key="9">
    <source>
        <dbReference type="PROSITE" id="PS50262"/>
    </source>
</evidence>
<keyword evidence="5 8" id="KW-0472">Membrane</keyword>
<dbReference type="PROSITE" id="PS50262">
    <property type="entry name" value="G_PROTEIN_RECEP_F1_2"/>
    <property type="match status" value="1"/>
</dbReference>
<dbReference type="AlphaFoldDB" id="A0A815C7Z1"/>
<dbReference type="GO" id="GO:0005886">
    <property type="term" value="C:plasma membrane"/>
    <property type="evidence" value="ECO:0007669"/>
    <property type="project" value="TreeGrafter"/>
</dbReference>
<sequence>MSSSVILTFASNYSLYCDLITFVLGFIGNIINLLVFVQLKCFRDHRITYYFIIDIIAIFINRTVQLFFTISASFYQNDLNNNSLIGCRARAVLVQAAGNISYSMIYLAAIDQYCSTNYRPYLRQLLTFRFVQRVIIVIICFWFSINLLFAHYLDVDPLLGCIIYNDIWSQYVTYFYYPVLVGILPITIASIFSFLAYQNVRRIIRRQIPIERRRFDQQITAMVLIRVIFFVLLFTPLVCYRIYSINTTTSDISALQFSISRLIQVITICFVNVQHGISFYLYIMISSRYRRQVKCVLRKRIWQFCRCTCCKTPNRILPDNLSTGSNFEF</sequence>
<evidence type="ECO:0000256" key="5">
    <source>
        <dbReference type="ARBA" id="ARBA00023136"/>
    </source>
</evidence>
<keyword evidence="4" id="KW-0297">G-protein coupled receptor</keyword>
<evidence type="ECO:0000256" key="7">
    <source>
        <dbReference type="ARBA" id="ARBA00023224"/>
    </source>
</evidence>
<evidence type="ECO:0000256" key="3">
    <source>
        <dbReference type="ARBA" id="ARBA00022989"/>
    </source>
</evidence>
<proteinExistence type="predicted"/>
<dbReference type="GO" id="GO:0004930">
    <property type="term" value="F:G protein-coupled receptor activity"/>
    <property type="evidence" value="ECO:0007669"/>
    <property type="project" value="UniProtKB-KW"/>
</dbReference>
<dbReference type="PANTHER" id="PTHR24243:SF230">
    <property type="entry name" value="G-PROTEIN COUPLED RECEPTORS FAMILY 1 PROFILE DOMAIN-CONTAINING PROTEIN"/>
    <property type="match status" value="1"/>
</dbReference>
<keyword evidence="3 8" id="KW-1133">Transmembrane helix</keyword>
<feature type="domain" description="G-protein coupled receptors family 1 profile" evidence="9">
    <location>
        <begin position="28"/>
        <end position="282"/>
    </location>
</feature>
<reference evidence="10" key="1">
    <citation type="submission" date="2021-02" db="EMBL/GenBank/DDBJ databases">
        <authorList>
            <person name="Nowell W R."/>
        </authorList>
    </citation>
    <scope>NUCLEOTIDE SEQUENCE</scope>
</reference>
<dbReference type="Gene3D" id="1.20.1070.10">
    <property type="entry name" value="Rhodopsin 7-helix transmembrane proteins"/>
    <property type="match status" value="1"/>
</dbReference>
<feature type="transmembrane region" description="Helical" evidence="8">
    <location>
        <begin position="130"/>
        <end position="153"/>
    </location>
</feature>
<protein>
    <recommendedName>
        <fullName evidence="9">G-protein coupled receptors family 1 profile domain-containing protein</fullName>
    </recommendedName>
</protein>
<dbReference type="PANTHER" id="PTHR24243">
    <property type="entry name" value="G-PROTEIN COUPLED RECEPTOR"/>
    <property type="match status" value="1"/>
</dbReference>
<evidence type="ECO:0000313" key="11">
    <source>
        <dbReference type="Proteomes" id="UP000663828"/>
    </source>
</evidence>
<name>A0A815C7Z1_ADIRI</name>
<organism evidence="10 11">
    <name type="scientific">Adineta ricciae</name>
    <name type="common">Rotifer</name>
    <dbReference type="NCBI Taxonomy" id="249248"/>
    <lineage>
        <taxon>Eukaryota</taxon>
        <taxon>Metazoa</taxon>
        <taxon>Spiralia</taxon>
        <taxon>Gnathifera</taxon>
        <taxon>Rotifera</taxon>
        <taxon>Eurotatoria</taxon>
        <taxon>Bdelloidea</taxon>
        <taxon>Adinetida</taxon>
        <taxon>Adinetidae</taxon>
        <taxon>Adineta</taxon>
    </lineage>
</organism>
<comment type="caution">
    <text evidence="10">The sequence shown here is derived from an EMBL/GenBank/DDBJ whole genome shotgun (WGS) entry which is preliminary data.</text>
</comment>
<feature type="transmembrane region" description="Helical" evidence="8">
    <location>
        <begin position="13"/>
        <end position="37"/>
    </location>
</feature>
<evidence type="ECO:0000256" key="6">
    <source>
        <dbReference type="ARBA" id="ARBA00023170"/>
    </source>
</evidence>
<gene>
    <name evidence="10" type="ORF">XAT740_LOCUS27765</name>
</gene>
<dbReference type="EMBL" id="CAJNOR010002337">
    <property type="protein sequence ID" value="CAF1280041.1"/>
    <property type="molecule type" value="Genomic_DNA"/>
</dbReference>
<keyword evidence="2 8" id="KW-0812">Transmembrane</keyword>
<accession>A0A815C7Z1</accession>
<feature type="transmembrane region" description="Helical" evidence="8">
    <location>
        <begin position="218"/>
        <end position="243"/>
    </location>
</feature>
<evidence type="ECO:0000256" key="1">
    <source>
        <dbReference type="ARBA" id="ARBA00004141"/>
    </source>
</evidence>
<keyword evidence="11" id="KW-1185">Reference proteome</keyword>
<comment type="subcellular location">
    <subcellularLocation>
        <location evidence="1">Membrane</location>
        <topology evidence="1">Multi-pass membrane protein</topology>
    </subcellularLocation>
</comment>
<feature type="transmembrane region" description="Helical" evidence="8">
    <location>
        <begin position="263"/>
        <end position="283"/>
    </location>
</feature>
<feature type="transmembrane region" description="Helical" evidence="8">
    <location>
        <begin position="92"/>
        <end position="109"/>
    </location>
</feature>
<evidence type="ECO:0000256" key="4">
    <source>
        <dbReference type="ARBA" id="ARBA00023040"/>
    </source>
</evidence>
<feature type="transmembrane region" description="Helical" evidence="8">
    <location>
        <begin position="49"/>
        <end position="72"/>
    </location>
</feature>
<keyword evidence="7" id="KW-0807">Transducer</keyword>
<feature type="transmembrane region" description="Helical" evidence="8">
    <location>
        <begin position="173"/>
        <end position="197"/>
    </location>
</feature>